<dbReference type="SUPFAM" id="SSF52540">
    <property type="entry name" value="P-loop containing nucleoside triphosphate hydrolases"/>
    <property type="match status" value="2"/>
</dbReference>
<dbReference type="SMART" id="SM00382">
    <property type="entry name" value="AAA"/>
    <property type="match status" value="2"/>
</dbReference>
<dbReference type="InterPro" id="IPR032675">
    <property type="entry name" value="LRR_dom_sf"/>
</dbReference>
<dbReference type="Gramene" id="rna21199">
    <property type="protein sequence ID" value="RHN59201.1"/>
    <property type="gene ID" value="gene21199"/>
</dbReference>
<evidence type="ECO:0000313" key="8">
    <source>
        <dbReference type="EMBL" id="RHN59201.1"/>
    </source>
</evidence>
<dbReference type="FunFam" id="3.40.50.10140:FF:000007">
    <property type="entry name" value="Disease resistance protein (TIR-NBS-LRR class)"/>
    <property type="match status" value="1"/>
</dbReference>
<dbReference type="Gene3D" id="3.80.10.10">
    <property type="entry name" value="Ribonuclease Inhibitor"/>
    <property type="match status" value="1"/>
</dbReference>
<keyword evidence="8" id="KW-0238">DNA-binding</keyword>
<evidence type="ECO:0000313" key="10">
    <source>
        <dbReference type="Proteomes" id="UP000002051"/>
    </source>
</evidence>
<evidence type="ECO:0000313" key="9">
    <source>
        <dbReference type="EnsemblPlants" id="AES87254"/>
    </source>
</evidence>
<dbReference type="SUPFAM" id="SSF52058">
    <property type="entry name" value="L domain-like"/>
    <property type="match status" value="1"/>
</dbReference>
<dbReference type="Pfam" id="PF00931">
    <property type="entry name" value="NB-ARC"/>
    <property type="match status" value="2"/>
</dbReference>
<evidence type="ECO:0000313" key="7">
    <source>
        <dbReference type="EMBL" id="AES87254.1"/>
    </source>
</evidence>
<evidence type="ECO:0000259" key="6">
    <source>
        <dbReference type="PROSITE" id="PS50104"/>
    </source>
</evidence>
<dbReference type="Gene3D" id="3.40.50.300">
    <property type="entry name" value="P-loop containing nucleotide triphosphate hydrolases"/>
    <property type="match status" value="2"/>
</dbReference>
<dbReference type="Proteomes" id="UP000002051">
    <property type="component" value="Chromosome 4"/>
</dbReference>
<dbReference type="InterPro" id="IPR058192">
    <property type="entry name" value="WHD_ROQ1-like"/>
</dbReference>
<reference evidence="7 10" key="2">
    <citation type="journal article" date="2014" name="BMC Genomics">
        <title>An improved genome release (version Mt4.0) for the model legume Medicago truncatula.</title>
        <authorList>
            <person name="Tang H."/>
            <person name="Krishnakumar V."/>
            <person name="Bidwell S."/>
            <person name="Rosen B."/>
            <person name="Chan A."/>
            <person name="Zhou S."/>
            <person name="Gentzbittel L."/>
            <person name="Childs K.L."/>
            <person name="Yandell M."/>
            <person name="Gundlach H."/>
            <person name="Mayer K.F."/>
            <person name="Schwartz D.C."/>
            <person name="Town C.D."/>
        </authorList>
    </citation>
    <scope>GENOME REANNOTATION</scope>
    <source>
        <strain evidence="9 10">cv. Jemalong A17</strain>
    </source>
</reference>
<dbReference type="SUPFAM" id="SSF52200">
    <property type="entry name" value="Toll/Interleukin receptor TIR domain"/>
    <property type="match status" value="2"/>
</dbReference>
<protein>
    <submittedName>
        <fullName evidence="7">Disease resistance protein (TIR-NBS-LRR class)</fullName>
    </submittedName>
    <submittedName>
        <fullName evidence="8">Putative TIR domain, winged helix-turn-helix DNA-binding domain-containing protein</fullName>
    </submittedName>
</protein>
<evidence type="ECO:0000256" key="2">
    <source>
        <dbReference type="ARBA" id="ARBA00022737"/>
    </source>
</evidence>
<dbReference type="EMBL" id="CM001220">
    <property type="protein sequence ID" value="AES87254.1"/>
    <property type="molecule type" value="Genomic_DNA"/>
</dbReference>
<dbReference type="PRINTS" id="PR00364">
    <property type="entry name" value="DISEASERSIST"/>
</dbReference>
<reference evidence="9" key="3">
    <citation type="submission" date="2015-04" db="UniProtKB">
        <authorList>
            <consortium name="EnsemblPlants"/>
        </authorList>
    </citation>
    <scope>IDENTIFICATION</scope>
    <source>
        <strain evidence="9">cv. Jemalong A17</strain>
    </source>
</reference>
<dbReference type="PROSITE" id="PS50104">
    <property type="entry name" value="TIR"/>
    <property type="match status" value="2"/>
</dbReference>
<evidence type="ECO:0000256" key="4">
    <source>
        <dbReference type="ARBA" id="ARBA00023027"/>
    </source>
</evidence>
<dbReference type="InterPro" id="IPR002182">
    <property type="entry name" value="NB-ARC"/>
</dbReference>
<evidence type="ECO:0000256" key="5">
    <source>
        <dbReference type="SAM" id="MobiDB-lite"/>
    </source>
</evidence>
<keyword evidence="2" id="KW-0677">Repeat</keyword>
<dbReference type="SUPFAM" id="SSF46785">
    <property type="entry name" value="Winged helix' DNA-binding domain"/>
    <property type="match status" value="1"/>
</dbReference>
<feature type="domain" description="TIR" evidence="6">
    <location>
        <begin position="18"/>
        <end position="186"/>
    </location>
</feature>
<dbReference type="OrthoDB" id="1421090at2759"/>
<keyword evidence="4" id="KW-0520">NAD</keyword>
<accession>G7JDC6</accession>
<evidence type="ECO:0000313" key="11">
    <source>
        <dbReference type="Proteomes" id="UP000265566"/>
    </source>
</evidence>
<dbReference type="GO" id="GO:0007165">
    <property type="term" value="P:signal transduction"/>
    <property type="evidence" value="ECO:0007669"/>
    <property type="project" value="InterPro"/>
</dbReference>
<dbReference type="PANTHER" id="PTHR11017:SF271">
    <property type="entry name" value="DISEASE RESISTANCE PROTEIN (TIR-NBS-LRR CLASS) FAMILY"/>
    <property type="match status" value="1"/>
</dbReference>
<dbReference type="SMART" id="SM00255">
    <property type="entry name" value="TIR"/>
    <property type="match status" value="2"/>
</dbReference>
<dbReference type="InterPro" id="IPR003593">
    <property type="entry name" value="AAA+_ATPase"/>
</dbReference>
<dbReference type="HOGENOM" id="CLU_001561_8_2_1"/>
<keyword evidence="1" id="KW-0433">Leucine-rich repeat</keyword>
<sequence length="1626" mass="184504">MSSSPSSSYEVPHPHHLWMFDVFLSYHDKYIGKSFALDLSSALTQAGYAVYINNHDLTSGEQRNSAAIKACRTSIIIFSSKFDGSTWFLEEMEKILECRRTIKQVFVPVFYDVDPSDVLKQKGVFGEAFVDCIARGILTEDSSIRYRDALFEAANISGFRMMDTRSQYNEINDIVQGFCHLIEDQKSLFIAEHPVGVEARVKDVIQLLNSEQAENTMIVGIWGMAGVGKTIIAKATYNQMSFTFDCKSILKNVNETCKSGDDGLVSFQRQLLLDICKTTKIHIDTVESGKKILQRSLCHKKVFLVLDGVNKLEQLNALCGDRDWFGHGSRIVITTSDKHILRNLQLDHVYRMKYMDNTESLKLFSWHAFRTPSPKESYADLCRDVVEYCGGLPVALEILGSYLFDRSVQEWKIALQKFKTILPYQIEKKLRKNLDVLDHDNQDVFLKIATLFIGMHKDDVIQTLNYSGHFPEIAISILEDKSLLTIDGNNRIGMHTLLRAMGREIIRQQSMDMAATKMYDVFLSFRGEDCRAKFISHLYISLQNSGLYVFKDDDGIQRGDQISVALIQAVGQSKISIVVLSKNFANSKWCMTELERIVEISRTKGMVLVPVFYEVDPSEVRHQTGEFGKAFECLLSTKSVDEYTKRNWKAALHEVGSIAGVVILKSSDESEDIKKIVDLVTHLLDKTELFVADHPVGLESRVRDVIQLLSRQKSKDPQLLGIWGMGGIGKTTLAKAVYNKIRHDFDAKSFLFNVRDVWKVDDDKVSLQQRLLFDICKTTKIKIDSVESGKKILQERLCSKKIFLVIDDVNKLDQLNALCGDRKWFGKGSRILITTRDDDLLSRLEVDHVYRMKEMDSSESLELFNWHAFKQSTSREGFTNISRDVVKYSGGLPLALQVIGSFLSTKKIKAEWKDVLEKLKLIPNNEVLEKLRISFDGLSDDDVKDIFLDIAFFFIGMDREDVTKILQDCGHFSVIGISVLVQQSLVTVDRKNKIGMHDLLRDMGREIVRKISKDADKEPSRLWHYEDVHKLPIDTSSLAVKGLSLKMSRMDSTTYLETKAFEKMDKLRFLQLVGIQLNGDYKYLSRHLRWLSWHGFPLKYIPADFHQDTLVAVVLKYSNLERVWRKSQFLVKLKILNLSHSHNLRHTPDFSKLPNLEKLILKDCPSLSSVSSNIGHLKKILLINLKDCTGLRELPRSIYKLDSLKTLILSGCTKIDKLEEDIEQMKSLTTLVADDTAITRVPFAVVRSKSIAFISLCGYKGSARRVFPSIIQSWLSPTNNILSLVQTSAGTLCRDFIDEQNNSFYCLSSILEDLQNTQRLWVKCDSQAQLNQTVASILYSFNTQNCEGFSNIETSASNFRRTQVCISSSKNSVTSLLIEMGVSCDVANILRENILQKMPPTGSGLLPGDNYPDWLTFNSNSSSVTFEVPQVDGRSLKTIMCIAYSSSLDNTTTVGFKVVLVINCTKNTIHVYKIGALLSSFDEEEWQRVISNIEPGNEIKVVVVFTNEFIVKKTTIYLVYDEPIEEKTNHCHEPDENGIVSSGDENIFGRLFFTIPSLARAVLISRPFWFCLAGIMVWSSSCRSDKRTRNNPILRDVASTSSQGFNNLESLDKNPLDGVQDVKRRG</sequence>
<organism evidence="7 10">
    <name type="scientific">Medicago truncatula</name>
    <name type="common">Barrel medic</name>
    <name type="synonym">Medicago tribuloides</name>
    <dbReference type="NCBI Taxonomy" id="3880"/>
    <lineage>
        <taxon>Eukaryota</taxon>
        <taxon>Viridiplantae</taxon>
        <taxon>Streptophyta</taxon>
        <taxon>Embryophyta</taxon>
        <taxon>Tracheophyta</taxon>
        <taxon>Spermatophyta</taxon>
        <taxon>Magnoliopsida</taxon>
        <taxon>eudicotyledons</taxon>
        <taxon>Gunneridae</taxon>
        <taxon>Pentapetalae</taxon>
        <taxon>rosids</taxon>
        <taxon>fabids</taxon>
        <taxon>Fabales</taxon>
        <taxon>Fabaceae</taxon>
        <taxon>Papilionoideae</taxon>
        <taxon>50 kb inversion clade</taxon>
        <taxon>NPAAA clade</taxon>
        <taxon>Hologalegina</taxon>
        <taxon>IRL clade</taxon>
        <taxon>Trifolieae</taxon>
        <taxon>Medicago</taxon>
    </lineage>
</organism>
<reference evidence="11" key="4">
    <citation type="journal article" date="2018" name="Nat. Plants">
        <title>Whole-genome landscape of Medicago truncatula symbiotic genes.</title>
        <authorList>
            <person name="Pecrix Y."/>
            <person name="Staton S.E."/>
            <person name="Sallet E."/>
            <person name="Lelandais-Briere C."/>
            <person name="Moreau S."/>
            <person name="Carrere S."/>
            <person name="Blein T."/>
            <person name="Jardinaud M.F."/>
            <person name="Latrasse D."/>
            <person name="Zouine M."/>
            <person name="Zahm M."/>
            <person name="Kreplak J."/>
            <person name="Mayjonade B."/>
            <person name="Satge C."/>
            <person name="Perez M."/>
            <person name="Cauet S."/>
            <person name="Marande W."/>
            <person name="Chantry-Darmon C."/>
            <person name="Lopez-Roques C."/>
            <person name="Bouchez O."/>
            <person name="Berard A."/>
            <person name="Debelle F."/>
            <person name="Munos S."/>
            <person name="Bendahmane A."/>
            <person name="Berges H."/>
            <person name="Niebel A."/>
            <person name="Buitink J."/>
            <person name="Frugier F."/>
            <person name="Benhamed M."/>
            <person name="Crespi M."/>
            <person name="Gouzy J."/>
            <person name="Gamas P."/>
        </authorList>
    </citation>
    <scope>NUCLEOTIDE SEQUENCE [LARGE SCALE GENOMIC DNA]</scope>
    <source>
        <strain evidence="11">cv. Jemalong A17</strain>
    </source>
</reference>
<dbReference type="Pfam" id="PF23282">
    <property type="entry name" value="WHD_ROQ1"/>
    <property type="match status" value="2"/>
</dbReference>
<dbReference type="KEGG" id="mtr:11419927"/>
<dbReference type="eggNOG" id="ENOG502QQJE">
    <property type="taxonomic scope" value="Eukaryota"/>
</dbReference>
<dbReference type="GO" id="GO:0043531">
    <property type="term" value="F:ADP binding"/>
    <property type="evidence" value="ECO:0007669"/>
    <property type="project" value="InterPro"/>
</dbReference>
<dbReference type="PaxDb" id="3880-AES87254"/>
<dbReference type="PANTHER" id="PTHR11017">
    <property type="entry name" value="LEUCINE-RICH REPEAT-CONTAINING PROTEIN"/>
    <property type="match status" value="1"/>
</dbReference>
<reference evidence="8" key="5">
    <citation type="journal article" date="2018" name="Nat. Plants">
        <title>Whole-genome landscape of Medicago truncatula symbiotic genes.</title>
        <authorList>
            <person name="Pecrix Y."/>
            <person name="Gamas P."/>
            <person name="Carrere S."/>
        </authorList>
    </citation>
    <scope>NUCLEOTIDE SEQUENCE</scope>
    <source>
        <tissue evidence="8">Leaves</tissue>
    </source>
</reference>
<dbReference type="InterPro" id="IPR027417">
    <property type="entry name" value="P-loop_NTPase"/>
</dbReference>
<feature type="compositionally biased region" description="Basic and acidic residues" evidence="5">
    <location>
        <begin position="1610"/>
        <end position="1626"/>
    </location>
</feature>
<dbReference type="Pfam" id="PF01582">
    <property type="entry name" value="TIR"/>
    <property type="match status" value="2"/>
</dbReference>
<feature type="region of interest" description="Disordered" evidence="5">
    <location>
        <begin position="1605"/>
        <end position="1626"/>
    </location>
</feature>
<keyword evidence="3" id="KW-0611">Plant defense</keyword>
<dbReference type="InterPro" id="IPR036390">
    <property type="entry name" value="WH_DNA-bd_sf"/>
</dbReference>
<dbReference type="EMBL" id="PSQE01000004">
    <property type="protein sequence ID" value="RHN59201.1"/>
    <property type="molecule type" value="Genomic_DNA"/>
</dbReference>
<evidence type="ECO:0000256" key="3">
    <source>
        <dbReference type="ARBA" id="ARBA00022821"/>
    </source>
</evidence>
<dbReference type="EnsemblPlants" id="AES87254">
    <property type="protein sequence ID" value="AES87254"/>
    <property type="gene ID" value="MTR_4g023400"/>
</dbReference>
<feature type="domain" description="TIR" evidence="6">
    <location>
        <begin position="517"/>
        <end position="684"/>
    </location>
</feature>
<evidence type="ECO:0000256" key="1">
    <source>
        <dbReference type="ARBA" id="ARBA00022614"/>
    </source>
</evidence>
<name>G7JDC6_MEDTR</name>
<dbReference type="Gene3D" id="3.40.50.10140">
    <property type="entry name" value="Toll/interleukin-1 receptor homology (TIR) domain"/>
    <property type="match status" value="2"/>
</dbReference>
<dbReference type="InterPro" id="IPR035897">
    <property type="entry name" value="Toll_tir_struct_dom_sf"/>
</dbReference>
<dbReference type="InterPro" id="IPR042197">
    <property type="entry name" value="Apaf_helical"/>
</dbReference>
<dbReference type="ExpressionAtlas" id="G7JDC6">
    <property type="expression patterns" value="differential"/>
</dbReference>
<dbReference type="GO" id="GO:0003677">
    <property type="term" value="F:DNA binding"/>
    <property type="evidence" value="ECO:0007669"/>
    <property type="project" value="UniProtKB-KW"/>
</dbReference>
<dbReference type="OMA" id="YMLEGLN"/>
<dbReference type="InterPro" id="IPR000157">
    <property type="entry name" value="TIR_dom"/>
</dbReference>
<dbReference type="Gene3D" id="1.10.8.430">
    <property type="entry name" value="Helical domain of apoptotic protease-activating factors"/>
    <property type="match status" value="2"/>
</dbReference>
<dbReference type="Proteomes" id="UP000265566">
    <property type="component" value="Chromosome 4"/>
</dbReference>
<proteinExistence type="predicted"/>
<gene>
    <name evidence="9" type="primary">11419927</name>
    <name evidence="7" type="ordered locus">MTR_4g023400</name>
    <name evidence="8" type="ORF">MtrunA17_Chr4g0010711</name>
</gene>
<keyword evidence="10" id="KW-1185">Reference proteome</keyword>
<dbReference type="InterPro" id="IPR044974">
    <property type="entry name" value="Disease_R_plants"/>
</dbReference>
<dbReference type="GO" id="GO:0006952">
    <property type="term" value="P:defense response"/>
    <property type="evidence" value="ECO:0007669"/>
    <property type="project" value="UniProtKB-KW"/>
</dbReference>
<reference evidence="7 10" key="1">
    <citation type="journal article" date="2011" name="Nature">
        <title>The Medicago genome provides insight into the evolution of rhizobial symbioses.</title>
        <authorList>
            <person name="Young N.D."/>
            <person name="Debelle F."/>
            <person name="Oldroyd G.E."/>
            <person name="Geurts R."/>
            <person name="Cannon S.B."/>
            <person name="Udvardi M.K."/>
            <person name="Benedito V.A."/>
            <person name="Mayer K.F."/>
            <person name="Gouzy J."/>
            <person name="Schoof H."/>
            <person name="Van de Peer Y."/>
            <person name="Proost S."/>
            <person name="Cook D.R."/>
            <person name="Meyers B.C."/>
            <person name="Spannagl M."/>
            <person name="Cheung F."/>
            <person name="De Mita S."/>
            <person name="Krishnakumar V."/>
            <person name="Gundlach H."/>
            <person name="Zhou S."/>
            <person name="Mudge J."/>
            <person name="Bharti A.K."/>
            <person name="Murray J.D."/>
            <person name="Naoumkina M.A."/>
            <person name="Rosen B."/>
            <person name="Silverstein K.A."/>
            <person name="Tang H."/>
            <person name="Rombauts S."/>
            <person name="Zhao P.X."/>
            <person name="Zhou P."/>
            <person name="Barbe V."/>
            <person name="Bardou P."/>
            <person name="Bechner M."/>
            <person name="Bellec A."/>
            <person name="Berger A."/>
            <person name="Berges H."/>
            <person name="Bidwell S."/>
            <person name="Bisseling T."/>
            <person name="Choisne N."/>
            <person name="Couloux A."/>
            <person name="Denny R."/>
            <person name="Deshpande S."/>
            <person name="Dai X."/>
            <person name="Doyle J.J."/>
            <person name="Dudez A.M."/>
            <person name="Farmer A.D."/>
            <person name="Fouteau S."/>
            <person name="Franken C."/>
            <person name="Gibelin C."/>
            <person name="Gish J."/>
            <person name="Goldstein S."/>
            <person name="Gonzalez A.J."/>
            <person name="Green P.J."/>
            <person name="Hallab A."/>
            <person name="Hartog M."/>
            <person name="Hua A."/>
            <person name="Humphray S.J."/>
            <person name="Jeong D.H."/>
            <person name="Jing Y."/>
            <person name="Jocker A."/>
            <person name="Kenton S.M."/>
            <person name="Kim D.J."/>
            <person name="Klee K."/>
            <person name="Lai H."/>
            <person name="Lang C."/>
            <person name="Lin S."/>
            <person name="Macmil S.L."/>
            <person name="Magdelenat G."/>
            <person name="Matthews L."/>
            <person name="McCorrison J."/>
            <person name="Monaghan E.L."/>
            <person name="Mun J.H."/>
            <person name="Najar F.Z."/>
            <person name="Nicholson C."/>
            <person name="Noirot C."/>
            <person name="O'Bleness M."/>
            <person name="Paule C.R."/>
            <person name="Poulain J."/>
            <person name="Prion F."/>
            <person name="Qin B."/>
            <person name="Qu C."/>
            <person name="Retzel E.F."/>
            <person name="Riddle C."/>
            <person name="Sallet E."/>
            <person name="Samain S."/>
            <person name="Samson N."/>
            <person name="Sanders I."/>
            <person name="Saurat O."/>
            <person name="Scarpelli C."/>
            <person name="Schiex T."/>
            <person name="Segurens B."/>
            <person name="Severin A.J."/>
            <person name="Sherrier D.J."/>
            <person name="Shi R."/>
            <person name="Sims S."/>
            <person name="Singer S.R."/>
            <person name="Sinharoy S."/>
            <person name="Sterck L."/>
            <person name="Viollet A."/>
            <person name="Wang B.B."/>
            <person name="Wang K."/>
            <person name="Wang M."/>
            <person name="Wang X."/>
            <person name="Warfsmann J."/>
            <person name="Weissenbach J."/>
            <person name="White D.D."/>
            <person name="White J.D."/>
            <person name="Wiley G.B."/>
            <person name="Wincker P."/>
            <person name="Xing Y."/>
            <person name="Yang L."/>
            <person name="Yao Z."/>
            <person name="Ying F."/>
            <person name="Zhai J."/>
            <person name="Zhou L."/>
            <person name="Zuber A."/>
            <person name="Denarie J."/>
            <person name="Dixon R.A."/>
            <person name="May G.D."/>
            <person name="Schwartz D.C."/>
            <person name="Rogers J."/>
            <person name="Quetier F."/>
            <person name="Town C.D."/>
            <person name="Roe B.A."/>
        </authorList>
    </citation>
    <scope>NUCLEOTIDE SEQUENCE [LARGE SCALE GENOMIC DNA]</scope>
    <source>
        <strain evidence="7">A17</strain>
        <strain evidence="9 10">cv. Jemalong A17</strain>
    </source>
</reference>